<comment type="similarity">
    <text evidence="2 10">Belongs to the FliR/MopE/SpaR family.</text>
</comment>
<evidence type="ECO:0000313" key="13">
    <source>
        <dbReference type="Proteomes" id="UP001177258"/>
    </source>
</evidence>
<accession>A0AA90PQR3</accession>
<evidence type="ECO:0000256" key="8">
    <source>
        <dbReference type="ARBA" id="ARBA00023143"/>
    </source>
</evidence>
<gene>
    <name evidence="12" type="primary">fliR</name>
    <name evidence="11" type="ORF">Q5I04_04980</name>
    <name evidence="12" type="ORF">Q5I06_05295</name>
</gene>
<protein>
    <recommendedName>
        <fullName evidence="3 9">Flagellar biosynthetic protein FliR</fullName>
    </recommendedName>
</protein>
<dbReference type="NCBIfam" id="TIGR01400">
    <property type="entry name" value="fliR"/>
    <property type="match status" value="1"/>
</dbReference>
<evidence type="ECO:0000256" key="9">
    <source>
        <dbReference type="NCBIfam" id="TIGR01400"/>
    </source>
</evidence>
<proteinExistence type="inferred from homology"/>
<reference evidence="11" key="2">
    <citation type="submission" date="2023-07" db="EMBL/GenBank/DDBJ databases">
        <authorList>
            <person name="Aydin F."/>
            <person name="Tarhane S."/>
            <person name="Saticioglu I.B."/>
            <person name="Karakaya E."/>
            <person name="Abay S."/>
            <person name="Guran O."/>
            <person name="Bozkurt E."/>
            <person name="Uzum N."/>
            <person name="Olgun K."/>
            <person name="Jablonski D."/>
        </authorList>
    </citation>
    <scope>NUCLEOTIDE SEQUENCE</scope>
    <source>
        <strain evidence="11">Faydin-H75</strain>
    </source>
</reference>
<keyword evidence="14" id="KW-1185">Reference proteome</keyword>
<comment type="function">
    <text evidence="1 10">Role in flagellar biosynthesis.</text>
</comment>
<keyword evidence="5 10" id="KW-0812">Transmembrane</keyword>
<organism evidence="12 13">
    <name type="scientific">Helicobacter cappadocius</name>
    <dbReference type="NCBI Taxonomy" id="3063998"/>
    <lineage>
        <taxon>Bacteria</taxon>
        <taxon>Pseudomonadati</taxon>
        <taxon>Campylobacterota</taxon>
        <taxon>Epsilonproteobacteria</taxon>
        <taxon>Campylobacterales</taxon>
        <taxon>Helicobacteraceae</taxon>
        <taxon>Helicobacter</taxon>
    </lineage>
</organism>
<comment type="subcellular location">
    <subcellularLocation>
        <location evidence="10">Cell membrane</location>
        <topology evidence="10">Multi-pass membrane protein</topology>
    </subcellularLocation>
    <subcellularLocation>
        <location evidence="10">Bacterial flagellum basal body</location>
    </subcellularLocation>
</comment>
<feature type="transmembrane region" description="Helical" evidence="10">
    <location>
        <begin position="148"/>
        <end position="168"/>
    </location>
</feature>
<keyword evidence="12" id="KW-0969">Cilium</keyword>
<keyword evidence="8 10" id="KW-0975">Bacterial flagellum</keyword>
<evidence type="ECO:0000256" key="1">
    <source>
        <dbReference type="ARBA" id="ARBA00002578"/>
    </source>
</evidence>
<reference evidence="12 14" key="1">
    <citation type="submission" date="2023-07" db="EMBL/GenBank/DDBJ databases">
        <title>Unpublished Manusciprt.</title>
        <authorList>
            <person name="Aydin F."/>
            <person name="Tarhane S."/>
            <person name="Saticioglu I.B."/>
            <person name="Karakaya E."/>
            <person name="Abay S."/>
            <person name="Guran O."/>
            <person name="Bozkurt E."/>
            <person name="Uzum N."/>
            <person name="Olgun K."/>
            <person name="Jablonski D."/>
        </authorList>
    </citation>
    <scope>NUCLEOTIDE SEQUENCE</scope>
    <source>
        <strain evidence="14">faydin-H75</strain>
        <strain evidence="12">Faydin-H76</strain>
    </source>
</reference>
<keyword evidence="12" id="KW-0966">Cell projection</keyword>
<dbReference type="Pfam" id="PF01311">
    <property type="entry name" value="Bac_export_1"/>
    <property type="match status" value="1"/>
</dbReference>
<dbReference type="RefSeq" id="WP_305517106.1">
    <property type="nucleotide sequence ID" value="NZ_JAUPEV010000006.1"/>
</dbReference>
<reference evidence="11 13" key="3">
    <citation type="journal article" date="2024" name="Syst. Appl. Microbiol.">
        <title>Helicobacter cappadocius sp. nov., from lizards: The first psychrotrophic Helicobacter species.</title>
        <authorList>
            <person name="Aydin F."/>
            <person name="Tarhane S."/>
            <person name="Karakaya E."/>
            <person name="Abay S."/>
            <person name="Kayman T."/>
            <person name="Guran O."/>
            <person name="Bozkurt E."/>
            <person name="Uzum N."/>
            <person name="Avci A."/>
            <person name="Olgun K."/>
            <person name="Jablonski D."/>
            <person name="Guran C."/>
            <person name="Burcin Saticioglu I."/>
        </authorList>
    </citation>
    <scope>NUCLEOTIDE SEQUENCE [LARGE SCALE GENOMIC DNA]</scope>
    <source>
        <strain evidence="11">Faydin-H75</strain>
        <strain evidence="13">faydin-H76</strain>
    </source>
</reference>
<dbReference type="GO" id="GO:0009425">
    <property type="term" value="C:bacterial-type flagellum basal body"/>
    <property type="evidence" value="ECO:0007669"/>
    <property type="project" value="UniProtKB-SubCell"/>
</dbReference>
<evidence type="ECO:0000256" key="3">
    <source>
        <dbReference type="ARBA" id="ARBA00021717"/>
    </source>
</evidence>
<name>A0AA90PQR3_9HELI</name>
<comment type="caution">
    <text evidence="12">The sequence shown here is derived from an EMBL/GenBank/DDBJ whole genome shotgun (WGS) entry which is preliminary data.</text>
</comment>
<dbReference type="PANTHER" id="PTHR30065">
    <property type="entry name" value="FLAGELLAR BIOSYNTHETIC PROTEIN FLIR"/>
    <property type="match status" value="1"/>
</dbReference>
<keyword evidence="7 10" id="KW-0472">Membrane</keyword>
<dbReference type="Proteomes" id="UP001240777">
    <property type="component" value="Unassembled WGS sequence"/>
</dbReference>
<evidence type="ECO:0000256" key="2">
    <source>
        <dbReference type="ARBA" id="ARBA00009772"/>
    </source>
</evidence>
<dbReference type="InterPro" id="IPR002010">
    <property type="entry name" value="T3SS_IM_R"/>
</dbReference>
<evidence type="ECO:0000313" key="14">
    <source>
        <dbReference type="Proteomes" id="UP001240777"/>
    </source>
</evidence>
<dbReference type="InterPro" id="IPR006303">
    <property type="entry name" value="FliR"/>
</dbReference>
<evidence type="ECO:0000256" key="5">
    <source>
        <dbReference type="ARBA" id="ARBA00022692"/>
    </source>
</evidence>
<keyword evidence="12" id="KW-0282">Flagellum</keyword>
<dbReference type="AlphaFoldDB" id="A0AA90PQR3"/>
<feature type="transmembrane region" description="Helical" evidence="10">
    <location>
        <begin position="123"/>
        <end position="142"/>
    </location>
</feature>
<evidence type="ECO:0000313" key="12">
    <source>
        <dbReference type="EMBL" id="MDP2539186.1"/>
    </source>
</evidence>
<dbReference type="GO" id="GO:0005886">
    <property type="term" value="C:plasma membrane"/>
    <property type="evidence" value="ECO:0007669"/>
    <property type="project" value="UniProtKB-SubCell"/>
</dbReference>
<dbReference type="GO" id="GO:0044780">
    <property type="term" value="P:bacterial-type flagellum assembly"/>
    <property type="evidence" value="ECO:0007669"/>
    <property type="project" value="UniProtKB-UniRule"/>
</dbReference>
<feature type="transmembrane region" description="Helical" evidence="10">
    <location>
        <begin position="210"/>
        <end position="235"/>
    </location>
</feature>
<feature type="transmembrane region" description="Helical" evidence="10">
    <location>
        <begin position="180"/>
        <end position="204"/>
    </location>
</feature>
<feature type="transmembrane region" description="Helical" evidence="10">
    <location>
        <begin position="77"/>
        <end position="102"/>
    </location>
</feature>
<evidence type="ECO:0000256" key="4">
    <source>
        <dbReference type="ARBA" id="ARBA00022475"/>
    </source>
</evidence>
<dbReference type="PRINTS" id="PR00953">
    <property type="entry name" value="TYPE3IMRPROT"/>
</dbReference>
<dbReference type="EMBL" id="JAUPEV010000006">
    <property type="protein sequence ID" value="MDO7253262.1"/>
    <property type="molecule type" value="Genomic_DNA"/>
</dbReference>
<evidence type="ECO:0000313" key="11">
    <source>
        <dbReference type="EMBL" id="MDO7253262.1"/>
    </source>
</evidence>
<dbReference type="PANTHER" id="PTHR30065:SF8">
    <property type="entry name" value="FLAGELLAR BIOSYNTHETIC PROTEIN FLIR"/>
    <property type="match status" value="1"/>
</dbReference>
<dbReference type="GO" id="GO:0006605">
    <property type="term" value="P:protein targeting"/>
    <property type="evidence" value="ECO:0007669"/>
    <property type="project" value="UniProtKB-UniRule"/>
</dbReference>
<evidence type="ECO:0000256" key="7">
    <source>
        <dbReference type="ARBA" id="ARBA00023136"/>
    </source>
</evidence>
<evidence type="ECO:0000256" key="6">
    <source>
        <dbReference type="ARBA" id="ARBA00022989"/>
    </source>
</evidence>
<keyword evidence="4 10" id="KW-1003">Cell membrane</keyword>
<dbReference type="Proteomes" id="UP001177258">
    <property type="component" value="Unassembled WGS sequence"/>
</dbReference>
<dbReference type="EMBL" id="JAUYZK010000006">
    <property type="protein sequence ID" value="MDP2539186.1"/>
    <property type="molecule type" value="Genomic_DNA"/>
</dbReference>
<evidence type="ECO:0000256" key="10">
    <source>
        <dbReference type="RuleBase" id="RU362071"/>
    </source>
</evidence>
<keyword evidence="6 10" id="KW-1133">Transmembrane helix</keyword>
<sequence length="254" mass="27628">MELLSTLTDGNVGNFLLLLLRFAGVFTFFPFFDNQLVPISVRGALTFFMTVLFFPLLPHPAFNFTIDTFLIAGAMEILLGFVASLALQIVFGAISFAGDSISFSMGLTMASAYDPMSGSQKPIVGQAISLLAIVIALSANFHHFVLMFVAHTLSSIPLGGFVLSNDIVSYLTKAFTDMFLIGFAMAFPILGLVLLSDIIFGMIMKTHPQFNLLAIGFPVKIGIALVVIILIIPAIMIRFKDELNLAFLALKKLF</sequence>
<feature type="transmembrane region" description="Helical" evidence="10">
    <location>
        <begin position="12"/>
        <end position="32"/>
    </location>
</feature>
<feature type="transmembrane region" description="Helical" evidence="10">
    <location>
        <begin position="39"/>
        <end position="57"/>
    </location>
</feature>